<dbReference type="OrthoDB" id="4908749at2759"/>
<feature type="chain" id="PRO_5007837996" evidence="1">
    <location>
        <begin position="19"/>
        <end position="318"/>
    </location>
</feature>
<evidence type="ECO:0000256" key="1">
    <source>
        <dbReference type="SAM" id="SignalP"/>
    </source>
</evidence>
<evidence type="ECO:0000313" key="2">
    <source>
        <dbReference type="EMBL" id="OAA75979.1"/>
    </source>
</evidence>
<organism evidence="2 3">
    <name type="scientific">Akanthomyces lecanii RCEF 1005</name>
    <dbReference type="NCBI Taxonomy" id="1081108"/>
    <lineage>
        <taxon>Eukaryota</taxon>
        <taxon>Fungi</taxon>
        <taxon>Dikarya</taxon>
        <taxon>Ascomycota</taxon>
        <taxon>Pezizomycotina</taxon>
        <taxon>Sordariomycetes</taxon>
        <taxon>Hypocreomycetidae</taxon>
        <taxon>Hypocreales</taxon>
        <taxon>Cordycipitaceae</taxon>
        <taxon>Akanthomyces</taxon>
        <taxon>Cordyceps confragosa</taxon>
    </lineage>
</organism>
<proteinExistence type="predicted"/>
<dbReference type="Proteomes" id="UP000076881">
    <property type="component" value="Unassembled WGS sequence"/>
</dbReference>
<feature type="signal peptide" evidence="1">
    <location>
        <begin position="1"/>
        <end position="18"/>
    </location>
</feature>
<dbReference type="EMBL" id="AZHF01000004">
    <property type="protein sequence ID" value="OAA75979.1"/>
    <property type="molecule type" value="Genomic_DNA"/>
</dbReference>
<reference evidence="2 3" key="1">
    <citation type="journal article" date="2016" name="Genome Biol. Evol.">
        <title>Divergent and convergent evolution of fungal pathogenicity.</title>
        <authorList>
            <person name="Shang Y."/>
            <person name="Xiao G."/>
            <person name="Zheng P."/>
            <person name="Cen K."/>
            <person name="Zhan S."/>
            <person name="Wang C."/>
        </authorList>
    </citation>
    <scope>NUCLEOTIDE SEQUENCE [LARGE SCALE GENOMIC DNA]</scope>
    <source>
        <strain evidence="2 3">RCEF 1005</strain>
    </source>
</reference>
<dbReference type="Gene3D" id="2.170.15.10">
    <property type="entry name" value="Proaerolysin, chain A, domain 3"/>
    <property type="match status" value="1"/>
</dbReference>
<keyword evidence="3" id="KW-1185">Reference proteome</keyword>
<comment type="caution">
    <text evidence="2">The sequence shown here is derived from an EMBL/GenBank/DDBJ whole genome shotgun (WGS) entry which is preliminary data.</text>
</comment>
<sequence>MLTLQLVSLMALAGPVWSFDTAKDIATVDKVKSRVADLQKSLSLTVNKENPPYQFTDIANEPVCPTKITSCKTVYFRDMNWLDALGKVSISAQANVDADIETRHDGGAAQPDKVTTKTSTMLTSTTTKGWKVGLKLTPPGPVGGLIGGDVSGEYSEQYADAKATTVERSVEKPCPPGHRCTIQTITYQATMPGNCLSYPMIDCGGGIDPCGTFGQTPVASKYPTTDVMDAFFGPCQQFTDFANRECNRDLKATKPCEITLPILDASGKPYSHMITTQEKLDPVAARRAGGRLIVRQQGNSTEAGEPPADLIVEFLDPI</sequence>
<keyword evidence="1" id="KW-0732">Signal</keyword>
<accession>A0A162N5R9</accession>
<protein>
    <submittedName>
        <fullName evidence="2">Uncharacterized protein</fullName>
    </submittedName>
</protein>
<dbReference type="AlphaFoldDB" id="A0A162N5R9"/>
<evidence type="ECO:0000313" key="3">
    <source>
        <dbReference type="Proteomes" id="UP000076881"/>
    </source>
</evidence>
<name>A0A162N5R9_CORDF</name>
<gene>
    <name evidence="2" type="ORF">LEL_05663</name>
</gene>